<dbReference type="OrthoDB" id="9794226at2"/>
<evidence type="ECO:0000256" key="1">
    <source>
        <dbReference type="ARBA" id="ARBA00023002"/>
    </source>
</evidence>
<gene>
    <name evidence="3" type="ordered locus">Cyan7822_5452</name>
</gene>
<dbReference type="HOGENOM" id="CLU_007884_4_5_3"/>
<organism evidence="3 4">
    <name type="scientific">Gloeothece verrucosa (strain PCC 7822)</name>
    <name type="common">Cyanothece sp. (strain PCC 7822)</name>
    <dbReference type="NCBI Taxonomy" id="497965"/>
    <lineage>
        <taxon>Bacteria</taxon>
        <taxon>Bacillati</taxon>
        <taxon>Cyanobacteriota</taxon>
        <taxon>Cyanophyceae</taxon>
        <taxon>Oscillatoriophycideae</taxon>
        <taxon>Chroococcales</taxon>
        <taxon>Aphanothecaceae</taxon>
        <taxon>Gloeothece</taxon>
        <taxon>Gloeothece verrucosa</taxon>
    </lineage>
</organism>
<keyword evidence="4" id="KW-1185">Reference proteome</keyword>
<dbReference type="PANTHER" id="PTHR13847">
    <property type="entry name" value="SARCOSINE DEHYDROGENASE-RELATED"/>
    <property type="match status" value="1"/>
</dbReference>
<keyword evidence="1" id="KW-0560">Oxidoreductase</keyword>
<dbReference type="SUPFAM" id="SSF54373">
    <property type="entry name" value="FAD-linked reductases, C-terminal domain"/>
    <property type="match status" value="1"/>
</dbReference>
<proteinExistence type="predicted"/>
<dbReference type="KEGG" id="cyj:Cyan7822_5452"/>
<accession>E0U970</accession>
<dbReference type="PANTHER" id="PTHR13847:SF289">
    <property type="entry name" value="GLYCINE OXIDASE"/>
    <property type="match status" value="1"/>
</dbReference>
<dbReference type="Pfam" id="PF01266">
    <property type="entry name" value="DAO"/>
    <property type="match status" value="1"/>
</dbReference>
<dbReference type="GO" id="GO:0016491">
    <property type="term" value="F:oxidoreductase activity"/>
    <property type="evidence" value="ECO:0007669"/>
    <property type="project" value="UniProtKB-KW"/>
</dbReference>
<dbReference type="Proteomes" id="UP000008206">
    <property type="component" value="Chromosome"/>
</dbReference>
<evidence type="ECO:0000313" key="4">
    <source>
        <dbReference type="Proteomes" id="UP000008206"/>
    </source>
</evidence>
<dbReference type="Gene3D" id="3.50.50.60">
    <property type="entry name" value="FAD/NAD(P)-binding domain"/>
    <property type="match status" value="1"/>
</dbReference>
<name>E0U970_GLOV7</name>
<dbReference type="InterPro" id="IPR036188">
    <property type="entry name" value="FAD/NAD-bd_sf"/>
</dbReference>
<dbReference type="STRING" id="497965.Cyan7822_5452"/>
<dbReference type="InterPro" id="IPR006076">
    <property type="entry name" value="FAD-dep_OxRdtase"/>
</dbReference>
<feature type="domain" description="FAD dependent oxidoreductase" evidence="2">
    <location>
        <begin position="3"/>
        <end position="360"/>
    </location>
</feature>
<reference evidence="4" key="1">
    <citation type="journal article" date="2011" name="MBio">
        <title>Novel metabolic attributes of the genus Cyanothece, comprising a group of unicellular nitrogen-fixing Cyanobacteria.</title>
        <authorList>
            <person name="Bandyopadhyay A."/>
            <person name="Elvitigala T."/>
            <person name="Welsh E."/>
            <person name="Stockel J."/>
            <person name="Liberton M."/>
            <person name="Min H."/>
            <person name="Sherman L.A."/>
            <person name="Pakrasi H.B."/>
        </authorList>
    </citation>
    <scope>NUCLEOTIDE SEQUENCE [LARGE SCALE GENOMIC DNA]</scope>
    <source>
        <strain evidence="4">PCC 7822</strain>
    </source>
</reference>
<evidence type="ECO:0000313" key="3">
    <source>
        <dbReference type="EMBL" id="ADN17328.1"/>
    </source>
</evidence>
<dbReference type="EMBL" id="CP002198">
    <property type="protein sequence ID" value="ADN17328.1"/>
    <property type="molecule type" value="Genomic_DNA"/>
</dbReference>
<sequence>MTKVTIIGCGVVGATIAYELSKVKGLEITVFEEKVAACGSTGAALGILMGVISQKTRGRGWRLRHESIKGYKTLIPELESLTGLKIPHNRQGIVMLRFEGEEVAQWEQLIQIRHSQGWPLQIWDLERLKRNCPQIENERVIGAVYSPEDLQIDPTRLTETLVTGASLNGVKFHFGAKVQNMAASDLDEANLRHCYQVQTRDGTLETDWVVIAAGLGSTPLSASLQQAVNISPVLGQALTLKLNKPLGNLDFQPVITGDDIHIIPVGNQEYWIGATVEFPDEKGEIIAQAELLEQVRQQAVTFCPDLAAGEVINSWLGKRPRPQGQAAPVIEKLSGYSNVLLATGHYRNGVLLAPATAQEIKGLII</sequence>
<evidence type="ECO:0000259" key="2">
    <source>
        <dbReference type="Pfam" id="PF01266"/>
    </source>
</evidence>
<dbReference type="Gene3D" id="3.30.9.10">
    <property type="entry name" value="D-Amino Acid Oxidase, subunit A, domain 2"/>
    <property type="match status" value="1"/>
</dbReference>
<dbReference type="GO" id="GO:0005737">
    <property type="term" value="C:cytoplasm"/>
    <property type="evidence" value="ECO:0007669"/>
    <property type="project" value="TreeGrafter"/>
</dbReference>
<dbReference type="SUPFAM" id="SSF51905">
    <property type="entry name" value="FAD/NAD(P)-binding domain"/>
    <property type="match status" value="1"/>
</dbReference>
<protein>
    <submittedName>
        <fullName evidence="3">FAD dependent oxidoreductase</fullName>
    </submittedName>
</protein>
<dbReference type="RefSeq" id="WP_013325366.1">
    <property type="nucleotide sequence ID" value="NC_014501.1"/>
</dbReference>
<dbReference type="AlphaFoldDB" id="E0U970"/>
<dbReference type="eggNOG" id="COG0665">
    <property type="taxonomic scope" value="Bacteria"/>
</dbReference>